<accession>A0A1B0EU08</accession>
<dbReference type="AlphaFoldDB" id="A0A1B0EU08"/>
<keyword evidence="2" id="KW-1185">Reference proteome</keyword>
<dbReference type="STRING" id="37546.A0A1B0EU08"/>
<dbReference type="EMBL" id="CCAG010023411">
    <property type="status" value="NOT_ANNOTATED_CDS"/>
    <property type="molecule type" value="Genomic_DNA"/>
</dbReference>
<evidence type="ECO:0000313" key="1">
    <source>
        <dbReference type="EnsemblMetazoa" id="GMOY007546-PA"/>
    </source>
</evidence>
<evidence type="ECO:0000313" key="2">
    <source>
        <dbReference type="Proteomes" id="UP000092444"/>
    </source>
</evidence>
<proteinExistence type="predicted"/>
<dbReference type="VEuPathDB" id="VectorBase:GMOY007546"/>
<protein>
    <submittedName>
        <fullName evidence="1">Uncharacterized protein</fullName>
    </submittedName>
</protein>
<reference evidence="1" key="1">
    <citation type="submission" date="2020-05" db="UniProtKB">
        <authorList>
            <consortium name="EnsemblMetazoa"/>
        </authorList>
    </citation>
    <scope>IDENTIFICATION</scope>
    <source>
        <strain evidence="1">Yale</strain>
    </source>
</reference>
<sequence>MNSLQNTLYLGPAAAGRGMFCYQCPPALHPCGPHPPRLPTLEYPFAATHPCKYKMHFLKQQQY</sequence>
<name>A0A1B0EU08_GLOMM</name>
<organism evidence="1 2">
    <name type="scientific">Glossina morsitans morsitans</name>
    <name type="common">Savannah tsetse fly</name>
    <dbReference type="NCBI Taxonomy" id="37546"/>
    <lineage>
        <taxon>Eukaryota</taxon>
        <taxon>Metazoa</taxon>
        <taxon>Ecdysozoa</taxon>
        <taxon>Arthropoda</taxon>
        <taxon>Hexapoda</taxon>
        <taxon>Insecta</taxon>
        <taxon>Pterygota</taxon>
        <taxon>Neoptera</taxon>
        <taxon>Endopterygota</taxon>
        <taxon>Diptera</taxon>
        <taxon>Brachycera</taxon>
        <taxon>Muscomorpha</taxon>
        <taxon>Hippoboscoidea</taxon>
        <taxon>Glossinidae</taxon>
        <taxon>Glossina</taxon>
    </lineage>
</organism>
<dbReference type="Proteomes" id="UP000092444">
    <property type="component" value="Unassembled WGS sequence"/>
</dbReference>
<dbReference type="EnsemblMetazoa" id="GMOY007546-RA">
    <property type="protein sequence ID" value="GMOY007546-PA"/>
    <property type="gene ID" value="GMOY007546"/>
</dbReference>